<accession>F8NVA2</accession>
<evidence type="ECO:0000313" key="1">
    <source>
        <dbReference type="EMBL" id="EGO26003.1"/>
    </source>
</evidence>
<dbReference type="HOGENOM" id="CLU_2905561_0_0_1"/>
<dbReference type="AlphaFoldDB" id="F8NVA2"/>
<sequence length="62" mass="7114">MCFSDAYSDAASTFANRTVKLGEDGQGHWRSEEYAASTLESRRDMQDILEHFQFRLLPEAVQ</sequence>
<dbReference type="KEGG" id="sla:SERLADRAFT_388802"/>
<protein>
    <submittedName>
        <fullName evidence="1">Uncharacterized protein</fullName>
    </submittedName>
</protein>
<organism>
    <name type="scientific">Serpula lacrymans var. lacrymans (strain S7.9)</name>
    <name type="common">Dry rot fungus</name>
    <dbReference type="NCBI Taxonomy" id="578457"/>
    <lineage>
        <taxon>Eukaryota</taxon>
        <taxon>Fungi</taxon>
        <taxon>Dikarya</taxon>
        <taxon>Basidiomycota</taxon>
        <taxon>Agaricomycotina</taxon>
        <taxon>Agaricomycetes</taxon>
        <taxon>Agaricomycetidae</taxon>
        <taxon>Boletales</taxon>
        <taxon>Coniophorineae</taxon>
        <taxon>Serpulaceae</taxon>
        <taxon>Serpula</taxon>
    </lineage>
</organism>
<reference evidence="1" key="1">
    <citation type="submission" date="2011-04" db="EMBL/GenBank/DDBJ databases">
        <title>Evolution of plant cell wall degrading machinery underlies the functional diversity of forest fungi.</title>
        <authorList>
            <consortium name="US DOE Joint Genome Institute (JGI-PGF)"/>
            <person name="Eastwood D.C."/>
            <person name="Floudas D."/>
            <person name="Binder M."/>
            <person name="Majcherczyk A."/>
            <person name="Schneider P."/>
            <person name="Aerts A."/>
            <person name="Asiegbu F.O."/>
            <person name="Baker S.E."/>
            <person name="Barry K."/>
            <person name="Bendiksby M."/>
            <person name="Blumentritt M."/>
            <person name="Coutinho P.M."/>
            <person name="Cullen D."/>
            <person name="Cullen D."/>
            <person name="Gathman A."/>
            <person name="Goodell B."/>
            <person name="Henrissat B."/>
            <person name="Ihrmark K."/>
            <person name="Kauserud H."/>
            <person name="Kohler A."/>
            <person name="LaButti K."/>
            <person name="Lapidus A."/>
            <person name="Lavin J.L."/>
            <person name="Lee Y.-H."/>
            <person name="Lindquist E."/>
            <person name="Lilly W."/>
            <person name="Lucas S."/>
            <person name="Morin E."/>
            <person name="Murat C."/>
            <person name="Oguiza J.A."/>
            <person name="Park J."/>
            <person name="Pisabarro A.G."/>
            <person name="Riley R."/>
            <person name="Rosling A."/>
            <person name="Salamov A."/>
            <person name="Schmidt O."/>
            <person name="Schmutz J."/>
            <person name="Skrede I."/>
            <person name="Stenlid J."/>
            <person name="Wiebenga A."/>
            <person name="Xie X."/>
            <person name="Kues U."/>
            <person name="Hibbett D.S."/>
            <person name="Hoffmeister D."/>
            <person name="Hogberg N."/>
            <person name="Martin F."/>
            <person name="Grigoriev I.V."/>
            <person name="Watkinson S.C."/>
        </authorList>
    </citation>
    <scope>NUCLEOTIDE SEQUENCE</scope>
    <source>
        <strain evidence="1">S7.9</strain>
    </source>
</reference>
<dbReference type="Proteomes" id="UP000008064">
    <property type="component" value="Unassembled WGS sequence"/>
</dbReference>
<dbReference type="EMBL" id="GL945433">
    <property type="protein sequence ID" value="EGO26003.1"/>
    <property type="molecule type" value="Genomic_DNA"/>
</dbReference>
<name>F8NVA2_SERL9</name>
<dbReference type="RefSeq" id="XP_007318125.1">
    <property type="nucleotide sequence ID" value="XM_007318063.1"/>
</dbReference>
<gene>
    <name evidence="1" type="ORF">SERLADRAFT_388802</name>
</gene>
<dbReference type="GeneID" id="18811355"/>
<proteinExistence type="predicted"/>